<dbReference type="RefSeq" id="WP_160628260.1">
    <property type="nucleotide sequence ID" value="NZ_CP047593.1"/>
</dbReference>
<proteinExistence type="predicted"/>
<dbReference type="Proteomes" id="UP000464954">
    <property type="component" value="Chromosome"/>
</dbReference>
<reference evidence="1 2" key="1">
    <citation type="submission" date="2020-01" db="EMBL/GenBank/DDBJ databases">
        <title>Ponticoccus aerotolerans gen. nov., sp. nov., an anaerobic bacterium and proposal of Ponticoccusceae fam. nov., Ponticoccusles ord. nov. and Ponticoccuse classis nov. in the phylum Kiritimatiellaeota.</title>
        <authorList>
            <person name="Zhou L.Y."/>
            <person name="Du Z.J."/>
        </authorList>
    </citation>
    <scope>NUCLEOTIDE SEQUENCE [LARGE SCALE GENOMIC DNA]</scope>
    <source>
        <strain evidence="1 2">S-5007</strain>
    </source>
</reference>
<name>A0A6P1MC78_9BACT</name>
<keyword evidence="2" id="KW-1185">Reference proteome</keyword>
<evidence type="ECO:0000313" key="1">
    <source>
        <dbReference type="EMBL" id="QHI69196.1"/>
    </source>
</evidence>
<gene>
    <name evidence="1" type="ORF">GT409_06935</name>
</gene>
<evidence type="ECO:0000313" key="2">
    <source>
        <dbReference type="Proteomes" id="UP000464954"/>
    </source>
</evidence>
<protein>
    <submittedName>
        <fullName evidence="1">Uncharacterized protein</fullName>
    </submittedName>
</protein>
<organism evidence="1 2">
    <name type="scientific">Tichowtungia aerotolerans</name>
    <dbReference type="NCBI Taxonomy" id="2697043"/>
    <lineage>
        <taxon>Bacteria</taxon>
        <taxon>Pseudomonadati</taxon>
        <taxon>Kiritimatiellota</taxon>
        <taxon>Tichowtungiia</taxon>
        <taxon>Tichowtungiales</taxon>
        <taxon>Tichowtungiaceae</taxon>
        <taxon>Tichowtungia</taxon>
    </lineage>
</organism>
<dbReference type="KEGG" id="taer:GT409_06935"/>
<accession>A0A6P1MC78</accession>
<dbReference type="EMBL" id="CP047593">
    <property type="protein sequence ID" value="QHI69196.1"/>
    <property type="molecule type" value="Genomic_DNA"/>
</dbReference>
<sequence length="171" mass="19032">MNENQLDLLIKALVDGTTESEALARRAGVEPAALVPLQGEIDRAVSFVSGYFRFASEEMKPAGLPPPPNPYLNKTVPMDEQSPECYAFEAVQRENMTLAKCLFVCTQLGLSEEAAKTAIDNVSIPWREANGWRSYVKQDASGCFILMDKTPVKLKQPLVRLRERCQALLEK</sequence>
<dbReference type="AlphaFoldDB" id="A0A6P1MC78"/>